<comment type="caution">
    <text evidence="1">The sequence shown here is derived from an EMBL/GenBank/DDBJ whole genome shotgun (WGS) entry which is preliminary data.</text>
</comment>
<reference evidence="1" key="1">
    <citation type="submission" date="2023-01" db="EMBL/GenBank/DDBJ databases">
        <authorList>
            <person name="Van Ghelder C."/>
            <person name="Rancurel C."/>
        </authorList>
    </citation>
    <scope>NUCLEOTIDE SEQUENCE</scope>
    <source>
        <strain evidence="1">CNCM I-4278</strain>
    </source>
</reference>
<keyword evidence="2" id="KW-1185">Reference proteome</keyword>
<dbReference type="Proteomes" id="UP001152607">
    <property type="component" value="Unassembled WGS sequence"/>
</dbReference>
<organism evidence="1 2">
    <name type="scientific">Periconia digitata</name>
    <dbReference type="NCBI Taxonomy" id="1303443"/>
    <lineage>
        <taxon>Eukaryota</taxon>
        <taxon>Fungi</taxon>
        <taxon>Dikarya</taxon>
        <taxon>Ascomycota</taxon>
        <taxon>Pezizomycotina</taxon>
        <taxon>Dothideomycetes</taxon>
        <taxon>Pleosporomycetidae</taxon>
        <taxon>Pleosporales</taxon>
        <taxon>Massarineae</taxon>
        <taxon>Periconiaceae</taxon>
        <taxon>Periconia</taxon>
    </lineage>
</organism>
<dbReference type="AlphaFoldDB" id="A0A9W4UID5"/>
<evidence type="ECO:0000313" key="2">
    <source>
        <dbReference type="Proteomes" id="UP001152607"/>
    </source>
</evidence>
<sequence>MRVMRYPQSHLLLVAKLVCRRNAHCSFYFFLSSHAWKSDDSPLRLVLPYFYCFQYRSV</sequence>
<proteinExistence type="predicted"/>
<protein>
    <submittedName>
        <fullName evidence="1">Uncharacterized protein</fullName>
    </submittedName>
</protein>
<accession>A0A9W4UID5</accession>
<dbReference type="EMBL" id="CAOQHR010000005">
    <property type="protein sequence ID" value="CAI6335547.1"/>
    <property type="molecule type" value="Genomic_DNA"/>
</dbReference>
<evidence type="ECO:0000313" key="1">
    <source>
        <dbReference type="EMBL" id="CAI6335547.1"/>
    </source>
</evidence>
<name>A0A9W4UID5_9PLEO</name>
<gene>
    <name evidence="1" type="ORF">PDIGIT_LOCUS8631</name>
</gene>